<dbReference type="InterPro" id="IPR011006">
    <property type="entry name" value="CheY-like_superfamily"/>
</dbReference>
<name>A0A7X9WUR5_9SPHN</name>
<keyword evidence="4" id="KW-1185">Reference proteome</keyword>
<accession>A0A7X9WUR5</accession>
<dbReference type="EMBL" id="JABBFV010000005">
    <property type="protein sequence ID" value="NML10281.1"/>
    <property type="molecule type" value="Genomic_DNA"/>
</dbReference>
<feature type="domain" description="Response regulatory" evidence="2">
    <location>
        <begin position="5"/>
        <end position="119"/>
    </location>
</feature>
<gene>
    <name evidence="3" type="ORF">HHL08_08975</name>
</gene>
<dbReference type="Gene3D" id="3.40.50.2300">
    <property type="match status" value="1"/>
</dbReference>
<organism evidence="3 4">
    <name type="scientific">Sphingobium psychrophilum</name>
    <dbReference type="NCBI Taxonomy" id="2728834"/>
    <lineage>
        <taxon>Bacteria</taxon>
        <taxon>Pseudomonadati</taxon>
        <taxon>Pseudomonadota</taxon>
        <taxon>Alphaproteobacteria</taxon>
        <taxon>Sphingomonadales</taxon>
        <taxon>Sphingomonadaceae</taxon>
        <taxon>Sphingobium</taxon>
    </lineage>
</organism>
<reference evidence="3 4" key="1">
    <citation type="submission" date="2020-04" db="EMBL/GenBank/DDBJ databases">
        <title>Sphingobium sp. AR-3-1 isolated from Arctic soil.</title>
        <authorList>
            <person name="Dahal R.H."/>
            <person name="Chaudhary D.K."/>
        </authorList>
    </citation>
    <scope>NUCLEOTIDE SEQUENCE [LARGE SCALE GENOMIC DNA]</scope>
    <source>
        <strain evidence="3 4">AR-3-1</strain>
    </source>
</reference>
<protein>
    <submittedName>
        <fullName evidence="3">Response regulator</fullName>
    </submittedName>
</protein>
<evidence type="ECO:0000313" key="3">
    <source>
        <dbReference type="EMBL" id="NML10281.1"/>
    </source>
</evidence>
<evidence type="ECO:0000313" key="4">
    <source>
        <dbReference type="Proteomes" id="UP000519023"/>
    </source>
</evidence>
<proteinExistence type="predicted"/>
<comment type="caution">
    <text evidence="3">The sequence shown here is derived from an EMBL/GenBank/DDBJ whole genome shotgun (WGS) entry which is preliminary data.</text>
</comment>
<dbReference type="Pfam" id="PF00072">
    <property type="entry name" value="Response_reg"/>
    <property type="match status" value="1"/>
</dbReference>
<dbReference type="AlphaFoldDB" id="A0A7X9WUR5"/>
<dbReference type="InterPro" id="IPR001789">
    <property type="entry name" value="Sig_transdc_resp-reg_receiver"/>
</dbReference>
<dbReference type="Proteomes" id="UP000519023">
    <property type="component" value="Unassembled WGS sequence"/>
</dbReference>
<evidence type="ECO:0000256" key="1">
    <source>
        <dbReference type="PROSITE-ProRule" id="PRU00169"/>
    </source>
</evidence>
<sequence>MPHAVILLVESDTGLRRALHLLFMARGYSVKAYAEETRLLADPMREEAACLIAEHRPVHVDGIDLLRQLRAAGWQRPAILTTADHSAETELCARGAGYAHILHKPFAHHVLLGLVDGVLPLGLG</sequence>
<dbReference type="SUPFAM" id="SSF52172">
    <property type="entry name" value="CheY-like"/>
    <property type="match status" value="1"/>
</dbReference>
<evidence type="ECO:0000259" key="2">
    <source>
        <dbReference type="PROSITE" id="PS50110"/>
    </source>
</evidence>
<dbReference type="GO" id="GO:0000160">
    <property type="term" value="P:phosphorelay signal transduction system"/>
    <property type="evidence" value="ECO:0007669"/>
    <property type="project" value="InterPro"/>
</dbReference>
<comment type="caution">
    <text evidence="1">Lacks conserved residue(s) required for the propagation of feature annotation.</text>
</comment>
<dbReference type="PROSITE" id="PS50110">
    <property type="entry name" value="RESPONSE_REGULATORY"/>
    <property type="match status" value="1"/>
</dbReference>